<gene>
    <name evidence="2" type="ORF">ACOC_LOCUS6711</name>
</gene>
<dbReference type="EMBL" id="UYYA01003970">
    <property type="protein sequence ID" value="VDM58296.1"/>
    <property type="molecule type" value="Genomic_DNA"/>
</dbReference>
<evidence type="ECO:0000256" key="1">
    <source>
        <dbReference type="SAM" id="MobiDB-lite"/>
    </source>
</evidence>
<feature type="region of interest" description="Disordered" evidence="1">
    <location>
        <begin position="270"/>
        <end position="363"/>
    </location>
</feature>
<protein>
    <submittedName>
        <fullName evidence="4">Fanconi-associated nuclease</fullName>
    </submittedName>
</protein>
<feature type="compositionally biased region" description="Polar residues" evidence="1">
    <location>
        <begin position="322"/>
        <end position="337"/>
    </location>
</feature>
<organism evidence="4">
    <name type="scientific">Angiostrongylus costaricensis</name>
    <name type="common">Nematode worm</name>
    <dbReference type="NCBI Taxonomy" id="334426"/>
    <lineage>
        <taxon>Eukaryota</taxon>
        <taxon>Metazoa</taxon>
        <taxon>Ecdysozoa</taxon>
        <taxon>Nematoda</taxon>
        <taxon>Chromadorea</taxon>
        <taxon>Rhabditida</taxon>
        <taxon>Rhabditina</taxon>
        <taxon>Rhabditomorpha</taxon>
        <taxon>Strongyloidea</taxon>
        <taxon>Metastrongylidae</taxon>
        <taxon>Angiostrongylus</taxon>
    </lineage>
</organism>
<evidence type="ECO:0000313" key="3">
    <source>
        <dbReference type="Proteomes" id="UP000267027"/>
    </source>
</evidence>
<proteinExistence type="predicted"/>
<sequence>MSSDIRIVPFTDEEKARLNEKGFLQVQKMRFSRPPPKLPAPRLVLKTAPSQATSLQASVQLGQSLNEKGNVIDDSGISSCGSEKDSSPGFRCSPVDLIAQYVNMINIFCFPVVCFLDGSPNQPDKNNHTNLSYATVVDGEEKEEDRLVDSVENNEDFNHLESYHILTAACNNVAVNSPSNHPVEVINARSPIVYSQQLQSTLNRNRGDLLGIALRAEEKIGKFENPTYGRLLLTKNFPVESMKYIMNSAIKNLTAYFNNRKPEPVRVVLKSKSDASPSLSDTSVRNENDSRKEDKERVEPEVNDIKLVCKKKRKRNNKRNESIVNANSMNSSAQSDFEQQHEIRNMRKKRKRNLSIVSTTSDGPKKSFKIVIRRDAPTEVANPLLARIIPASSATNESEDGSVHNGQCSSSFILEDRIGDHTPQHSETNTITRTSTLVTGNRVFKEESVDEDVVIVHENIRVTPEERSLVAQLAALINVDSVNTEQFNWFDELLRKAGQFARHIDHHVEMLMSTKLELARIRLNQMAERNRCRSLLQKQRSAMSCRDVSFNVSDAIAPELLSQCSQISPDMSYLSLKDVNSPQDVTAAVPFQIPVSLTTERRPQNVHWIAKRTSELSKPRYMLKKGLCCERKYGIAATGKHVESLIHRPDPIAMKDLGEIKEVS</sequence>
<feature type="compositionally biased region" description="Basic residues" evidence="1">
    <location>
        <begin position="308"/>
        <end position="317"/>
    </location>
</feature>
<reference evidence="2 3" key="2">
    <citation type="submission" date="2018-11" db="EMBL/GenBank/DDBJ databases">
        <authorList>
            <consortium name="Pathogen Informatics"/>
        </authorList>
    </citation>
    <scope>NUCLEOTIDE SEQUENCE [LARGE SCALE GENOMIC DNA]</scope>
    <source>
        <strain evidence="2 3">Costa Rica</strain>
    </source>
</reference>
<accession>A0A0R3PNP8</accession>
<name>A0A0R3PNP8_ANGCS</name>
<feature type="compositionally biased region" description="Basic and acidic residues" evidence="1">
    <location>
        <begin position="284"/>
        <end position="304"/>
    </location>
</feature>
<evidence type="ECO:0000313" key="2">
    <source>
        <dbReference type="EMBL" id="VDM58296.1"/>
    </source>
</evidence>
<dbReference type="AlphaFoldDB" id="A0A0R3PNP8"/>
<reference evidence="4" key="1">
    <citation type="submission" date="2016-03" db="UniProtKB">
        <authorList>
            <consortium name="WormBaseParasite"/>
        </authorList>
    </citation>
    <scope>IDENTIFICATION</scope>
</reference>
<feature type="compositionally biased region" description="Polar residues" evidence="1">
    <location>
        <begin position="274"/>
        <end position="283"/>
    </location>
</feature>
<evidence type="ECO:0000313" key="4">
    <source>
        <dbReference type="WBParaSite" id="ACOC_0000671001-mRNA-1"/>
    </source>
</evidence>
<dbReference type="Proteomes" id="UP000267027">
    <property type="component" value="Unassembled WGS sequence"/>
</dbReference>
<dbReference type="OrthoDB" id="5877933at2759"/>
<dbReference type="WBParaSite" id="ACOC_0000671001-mRNA-1">
    <property type="protein sequence ID" value="ACOC_0000671001-mRNA-1"/>
    <property type="gene ID" value="ACOC_0000671001"/>
</dbReference>
<keyword evidence="3" id="KW-1185">Reference proteome</keyword>